<dbReference type="Pfam" id="PF13546">
    <property type="entry name" value="DDE_5"/>
    <property type="match status" value="1"/>
</dbReference>
<evidence type="ECO:0000259" key="1">
    <source>
        <dbReference type="Pfam" id="PF13546"/>
    </source>
</evidence>
<evidence type="ECO:0000313" key="2">
    <source>
        <dbReference type="EMBL" id="NML96216.1"/>
    </source>
</evidence>
<evidence type="ECO:0000313" key="3">
    <source>
        <dbReference type="Proteomes" id="UP000583556"/>
    </source>
</evidence>
<gene>
    <name evidence="2" type="ORF">HHL27_21385</name>
</gene>
<accession>A0A7Y0GBE6</accession>
<protein>
    <submittedName>
        <fullName evidence="2">Transposase</fullName>
    </submittedName>
</protein>
<organism evidence="2 3">
    <name type="scientific">Novosphingobium olei</name>
    <dbReference type="NCBI Taxonomy" id="2728851"/>
    <lineage>
        <taxon>Bacteria</taxon>
        <taxon>Pseudomonadati</taxon>
        <taxon>Pseudomonadota</taxon>
        <taxon>Alphaproteobacteria</taxon>
        <taxon>Sphingomonadales</taxon>
        <taxon>Sphingomonadaceae</taxon>
        <taxon>Novosphingobium</taxon>
    </lineage>
</organism>
<proteinExistence type="predicted"/>
<sequence>MWRDEPAEWLARFVALLGDRRRARMCRAYIEGLIGPDDRKSVQPIAIPSPRSGYDQLYHFIAVPCGKAHHWHRSLADKPAP</sequence>
<reference evidence="2 3" key="1">
    <citation type="submission" date="2020-04" db="EMBL/GenBank/DDBJ databases">
        <title>Novosphingobium sp. TW-4 isolated from soil.</title>
        <authorList>
            <person name="Dahal R.H."/>
            <person name="Chaudhary D.K."/>
        </authorList>
    </citation>
    <scope>NUCLEOTIDE SEQUENCE [LARGE SCALE GENOMIC DNA]</scope>
    <source>
        <strain evidence="2 3">TW-4</strain>
    </source>
</reference>
<dbReference type="PANTHER" id="PTHR33627:SF1">
    <property type="entry name" value="TRANSPOSASE"/>
    <property type="match status" value="1"/>
</dbReference>
<dbReference type="EMBL" id="JABBGM010000021">
    <property type="protein sequence ID" value="NML96216.1"/>
    <property type="molecule type" value="Genomic_DNA"/>
</dbReference>
<name>A0A7Y0GBE6_9SPHN</name>
<dbReference type="Proteomes" id="UP000583556">
    <property type="component" value="Unassembled WGS sequence"/>
</dbReference>
<keyword evidence="3" id="KW-1185">Reference proteome</keyword>
<feature type="domain" description="Transposase IS701-like DDE" evidence="1">
    <location>
        <begin position="13"/>
        <end position="79"/>
    </location>
</feature>
<dbReference type="PANTHER" id="PTHR33627">
    <property type="entry name" value="TRANSPOSASE"/>
    <property type="match status" value="1"/>
</dbReference>
<dbReference type="InterPro" id="IPR038721">
    <property type="entry name" value="IS701-like_DDE_dom"/>
</dbReference>
<comment type="caution">
    <text evidence="2">The sequence shown here is derived from an EMBL/GenBank/DDBJ whole genome shotgun (WGS) entry which is preliminary data.</text>
</comment>
<dbReference type="InterPro" id="IPR039365">
    <property type="entry name" value="IS701-like"/>
</dbReference>
<dbReference type="AlphaFoldDB" id="A0A7Y0GBE6"/>